<evidence type="ECO:0000259" key="6">
    <source>
        <dbReference type="PROSITE" id="PS50035"/>
    </source>
</evidence>
<dbReference type="PROSITE" id="PS51192">
    <property type="entry name" value="HELICASE_ATP_BIND_1"/>
    <property type="match status" value="1"/>
</dbReference>
<dbReference type="EMBL" id="JBGUAW010000013">
    <property type="protein sequence ID" value="MFA9462405.1"/>
    <property type="molecule type" value="Genomic_DNA"/>
</dbReference>
<evidence type="ECO:0000256" key="1">
    <source>
        <dbReference type="ARBA" id="ARBA00012552"/>
    </source>
</evidence>
<keyword evidence="10" id="KW-1185">Reference proteome</keyword>
<organism evidence="9 10">
    <name type="scientific">Thiohalorhabdus methylotrophus</name>
    <dbReference type="NCBI Taxonomy" id="3242694"/>
    <lineage>
        <taxon>Bacteria</taxon>
        <taxon>Pseudomonadati</taxon>
        <taxon>Pseudomonadota</taxon>
        <taxon>Gammaproteobacteria</taxon>
        <taxon>Thiohalorhabdales</taxon>
        <taxon>Thiohalorhabdaceae</taxon>
        <taxon>Thiohalorhabdus</taxon>
    </lineage>
</organism>
<keyword evidence="2" id="KW-0547">Nucleotide-binding</keyword>
<dbReference type="GO" id="GO:0004386">
    <property type="term" value="F:helicase activity"/>
    <property type="evidence" value="ECO:0007669"/>
    <property type="project" value="UniProtKB-KW"/>
</dbReference>
<dbReference type="InterPro" id="IPR001736">
    <property type="entry name" value="PLipase_D/transphosphatidylase"/>
</dbReference>
<dbReference type="InterPro" id="IPR000330">
    <property type="entry name" value="SNF2_N"/>
</dbReference>
<dbReference type="PANTHER" id="PTHR47963:SF8">
    <property type="entry name" value="ATP-DEPENDENT RNA HELICASE DEAD"/>
    <property type="match status" value="1"/>
</dbReference>
<accession>A0ABV4U0P7</accession>
<dbReference type="Pfam" id="PF00176">
    <property type="entry name" value="SNF2-rel_dom"/>
    <property type="match status" value="1"/>
</dbReference>
<evidence type="ECO:0000259" key="8">
    <source>
        <dbReference type="PROSITE" id="PS51194"/>
    </source>
</evidence>
<sequence>MVSHTLDLFGDGEAGRESDAELAWPPAERFPLNHAGARVQDTVTADLTGSAEPLVVTGFAALAHLLDTTAELTTEGPLRILFGTEPLTDRLETIEPGGRSFPEAVERYWLERGISLRLSARLLAFRERLRTGCITTRYLAGDRRQLHAKLYIGDDAAILGSSNFSASGLVRQWEANARFTRSGEARRYREAREIGENYWALGTPFDERLLELLDRLLQVVDWQEALARAAAELLEGGWAQALLRTMDPSGFEALWPAQRQGIAQALYILDRQGSVLVADATGSGKTRMGAHLIRAVQDRLVRSGALGHDGGVLIGPPAVESEWDGEALTAGAALRTFSHGHLSHSRGERHQRLLMALRQSRLLCVDEAHNFNNQGSNRSRQLLHHMADHVLLFTATPINRGPQDLIRVADLLGADNLEPVTLEAFQQMLRARGNRDGLTPQEAGALRAEIRKFTVRRTKRMFNALIDREPDAYRDYAGRPCRFPEHVPRTYDLDEVEADRSGARRIRALASQLYGVGQLTGRLELPVVLQKQGWDATKYLESRLLSASRLSQYRILAAMRSSRPALVEHLAGTEVAREAFSLEGFHKPDDTGAVIATVRGLRGHPPENHLDVDPPAWLTDSAAHAAACDHDADILEQILEEARALSPARERAKVAHLRNLTRHHERLLAFDSTLITLAHIRALLLAADPEARIWVATGSGGQAEREAVLRGFRPGREGQEGIALCSDSLAEGANLQAASALVHLDMPSVVRVAEQRTGRVDRMDSPHPRIEVWWPRDDPAFALTADERFVQRHAAVDQLLGSNLPLPEALQRTSGESVPTETLITEYEKAARFAETGQVEDAFESVRGLVEGPQALVDAATYEHYRTVSARVMARVSVVPTDTPWAFFCLAGSGERAPRWILLPSLDEEPQTTLEAVSDGLRRRLASDTGSMALDQSAAETLGRFVDRLAEAERGLLPRKKQRALTEMGAVLAGFERAASSRRDQPALEAYRAVRDVLERPDGNRSPDWEIVATRWLELVRPVWYRRLGEPRRARPLLLADIRDDLIAQEAELGPRALAAFRTVPEKEPPERRIAAAILGWTGPAAN</sequence>
<gene>
    <name evidence="9" type="ORF">ACERLL_16455</name>
</gene>
<dbReference type="SMART" id="SM00487">
    <property type="entry name" value="DEXDc"/>
    <property type="match status" value="1"/>
</dbReference>
<dbReference type="PROSITE" id="PS50035">
    <property type="entry name" value="PLD"/>
    <property type="match status" value="1"/>
</dbReference>
<dbReference type="Proteomes" id="UP001575181">
    <property type="component" value="Unassembled WGS sequence"/>
</dbReference>
<dbReference type="Gene3D" id="3.30.870.10">
    <property type="entry name" value="Endonuclease Chain A"/>
    <property type="match status" value="1"/>
</dbReference>
<dbReference type="EC" id="3.6.4.13" evidence="1"/>
<dbReference type="InterPro" id="IPR050547">
    <property type="entry name" value="DEAD_box_RNA_helicases"/>
</dbReference>
<dbReference type="Pfam" id="PF00271">
    <property type="entry name" value="Helicase_C"/>
    <property type="match status" value="1"/>
</dbReference>
<comment type="caution">
    <text evidence="9">The sequence shown here is derived from an EMBL/GenBank/DDBJ whole genome shotgun (WGS) entry which is preliminary data.</text>
</comment>
<evidence type="ECO:0000256" key="4">
    <source>
        <dbReference type="ARBA" id="ARBA00022806"/>
    </source>
</evidence>
<keyword evidence="4 9" id="KW-0347">Helicase</keyword>
<reference evidence="9 10" key="1">
    <citation type="submission" date="2024-08" db="EMBL/GenBank/DDBJ databases">
        <title>Whole-genome sequencing of halo(alkali)philic microorganisms from hypersaline lakes.</title>
        <authorList>
            <person name="Sorokin D.Y."/>
            <person name="Merkel A.Y."/>
            <person name="Messina E."/>
            <person name="Yakimov M."/>
        </authorList>
    </citation>
    <scope>NUCLEOTIDE SEQUENCE [LARGE SCALE GENOMIC DNA]</scope>
    <source>
        <strain evidence="9 10">Cl-TMA</strain>
    </source>
</reference>
<protein>
    <recommendedName>
        <fullName evidence="1">RNA helicase</fullName>
        <ecNumber evidence="1">3.6.4.13</ecNumber>
    </recommendedName>
</protein>
<keyword evidence="3" id="KW-0378">Hydrolase</keyword>
<evidence type="ECO:0000256" key="3">
    <source>
        <dbReference type="ARBA" id="ARBA00022801"/>
    </source>
</evidence>
<dbReference type="RefSeq" id="WP_373657205.1">
    <property type="nucleotide sequence ID" value="NZ_JBGUAW010000013.1"/>
</dbReference>
<dbReference type="PROSITE" id="PS51194">
    <property type="entry name" value="HELICASE_CTER"/>
    <property type="match status" value="1"/>
</dbReference>
<evidence type="ECO:0000256" key="5">
    <source>
        <dbReference type="ARBA" id="ARBA00022840"/>
    </source>
</evidence>
<evidence type="ECO:0000313" key="10">
    <source>
        <dbReference type="Proteomes" id="UP001575181"/>
    </source>
</evidence>
<feature type="domain" description="Helicase ATP-binding" evidence="7">
    <location>
        <begin position="266"/>
        <end position="415"/>
    </location>
</feature>
<feature type="domain" description="PLD phosphodiesterase" evidence="6">
    <location>
        <begin position="142"/>
        <end position="168"/>
    </location>
</feature>
<feature type="domain" description="Helicase C-terminal" evidence="8">
    <location>
        <begin position="634"/>
        <end position="818"/>
    </location>
</feature>
<dbReference type="SUPFAM" id="SSF52540">
    <property type="entry name" value="P-loop containing nucleoside triphosphate hydrolases"/>
    <property type="match status" value="2"/>
</dbReference>
<evidence type="ECO:0000313" key="9">
    <source>
        <dbReference type="EMBL" id="MFA9462405.1"/>
    </source>
</evidence>
<dbReference type="CDD" id="cd09117">
    <property type="entry name" value="PLDc_Bfil_DEXD_like"/>
    <property type="match status" value="1"/>
</dbReference>
<dbReference type="InterPro" id="IPR014001">
    <property type="entry name" value="Helicase_ATP-bd"/>
</dbReference>
<dbReference type="InterPro" id="IPR027417">
    <property type="entry name" value="P-loop_NTPase"/>
</dbReference>
<evidence type="ECO:0000259" key="7">
    <source>
        <dbReference type="PROSITE" id="PS51192"/>
    </source>
</evidence>
<keyword evidence="5" id="KW-0067">ATP-binding</keyword>
<evidence type="ECO:0000256" key="2">
    <source>
        <dbReference type="ARBA" id="ARBA00022741"/>
    </source>
</evidence>
<dbReference type="InterPro" id="IPR001650">
    <property type="entry name" value="Helicase_C-like"/>
</dbReference>
<name>A0ABV4U0P7_9GAMM</name>
<dbReference type="Gene3D" id="3.40.50.300">
    <property type="entry name" value="P-loop containing nucleotide triphosphate hydrolases"/>
    <property type="match status" value="2"/>
</dbReference>
<dbReference type="PANTHER" id="PTHR47963">
    <property type="entry name" value="DEAD-BOX ATP-DEPENDENT RNA HELICASE 47, MITOCHONDRIAL"/>
    <property type="match status" value="1"/>
</dbReference>
<proteinExistence type="predicted"/>
<dbReference type="SMART" id="SM00490">
    <property type="entry name" value="HELICc"/>
    <property type="match status" value="1"/>
</dbReference>